<evidence type="ECO:0000256" key="2">
    <source>
        <dbReference type="ARBA" id="ARBA00022729"/>
    </source>
</evidence>
<feature type="chain" id="PRO_5043698444" evidence="5">
    <location>
        <begin position="23"/>
        <end position="416"/>
    </location>
</feature>
<organism evidence="6 7">
    <name type="scientific">Acorus gramineus</name>
    <name type="common">Dwarf sweet flag</name>
    <dbReference type="NCBI Taxonomy" id="55184"/>
    <lineage>
        <taxon>Eukaryota</taxon>
        <taxon>Viridiplantae</taxon>
        <taxon>Streptophyta</taxon>
        <taxon>Embryophyta</taxon>
        <taxon>Tracheophyta</taxon>
        <taxon>Spermatophyta</taxon>
        <taxon>Magnoliopsida</taxon>
        <taxon>Liliopsida</taxon>
        <taxon>Acoraceae</taxon>
        <taxon>Acorus</taxon>
    </lineage>
</organism>
<keyword evidence="3" id="KW-0378">Hydrolase</keyword>
<dbReference type="AlphaFoldDB" id="A0AAV9AV28"/>
<dbReference type="Pfam" id="PF00657">
    <property type="entry name" value="Lipase_GDSL"/>
    <property type="match status" value="1"/>
</dbReference>
<dbReference type="InterPro" id="IPR036514">
    <property type="entry name" value="SGNH_hydro_sf"/>
</dbReference>
<accession>A0AAV9AV28</accession>
<evidence type="ECO:0000313" key="6">
    <source>
        <dbReference type="EMBL" id="KAK1267902.1"/>
    </source>
</evidence>
<dbReference type="PANTHER" id="PTHR22835">
    <property type="entry name" value="ZINC FINGER FYVE DOMAIN CONTAINING PROTEIN"/>
    <property type="match status" value="1"/>
</dbReference>
<keyword evidence="7" id="KW-1185">Reference proteome</keyword>
<dbReference type="Gene3D" id="3.40.50.1110">
    <property type="entry name" value="SGNH hydrolase"/>
    <property type="match status" value="1"/>
</dbReference>
<dbReference type="InterPro" id="IPR035669">
    <property type="entry name" value="SGNH_plant_lipase-like"/>
</dbReference>
<dbReference type="Proteomes" id="UP001179952">
    <property type="component" value="Unassembled WGS sequence"/>
</dbReference>
<gene>
    <name evidence="6" type="ORF">QJS04_geneDACA008222</name>
</gene>
<evidence type="ECO:0000256" key="1">
    <source>
        <dbReference type="ARBA" id="ARBA00008668"/>
    </source>
</evidence>
<evidence type="ECO:0000256" key="3">
    <source>
        <dbReference type="ARBA" id="ARBA00022801"/>
    </source>
</evidence>
<dbReference type="SUPFAM" id="SSF52266">
    <property type="entry name" value="SGNH hydrolase"/>
    <property type="match status" value="1"/>
</dbReference>
<reference evidence="6" key="1">
    <citation type="journal article" date="2023" name="Nat. Commun.">
        <title>Diploid and tetraploid genomes of Acorus and the evolution of monocots.</title>
        <authorList>
            <person name="Ma L."/>
            <person name="Liu K.W."/>
            <person name="Li Z."/>
            <person name="Hsiao Y.Y."/>
            <person name="Qi Y."/>
            <person name="Fu T."/>
            <person name="Tang G.D."/>
            <person name="Zhang D."/>
            <person name="Sun W.H."/>
            <person name="Liu D.K."/>
            <person name="Li Y."/>
            <person name="Chen G.Z."/>
            <person name="Liu X.D."/>
            <person name="Liao X.Y."/>
            <person name="Jiang Y.T."/>
            <person name="Yu X."/>
            <person name="Hao Y."/>
            <person name="Huang J."/>
            <person name="Zhao X.W."/>
            <person name="Ke S."/>
            <person name="Chen Y.Y."/>
            <person name="Wu W.L."/>
            <person name="Hsu J.L."/>
            <person name="Lin Y.F."/>
            <person name="Huang M.D."/>
            <person name="Li C.Y."/>
            <person name="Huang L."/>
            <person name="Wang Z.W."/>
            <person name="Zhao X."/>
            <person name="Zhong W.Y."/>
            <person name="Peng D.H."/>
            <person name="Ahmad S."/>
            <person name="Lan S."/>
            <person name="Zhang J.S."/>
            <person name="Tsai W.C."/>
            <person name="Van de Peer Y."/>
            <person name="Liu Z.J."/>
        </authorList>
    </citation>
    <scope>NUCLEOTIDE SEQUENCE</scope>
    <source>
        <strain evidence="6">SCP</strain>
    </source>
</reference>
<feature type="signal peptide" evidence="5">
    <location>
        <begin position="1"/>
        <end position="22"/>
    </location>
</feature>
<dbReference type="CDD" id="cd01837">
    <property type="entry name" value="SGNH_plant_lipase_like"/>
    <property type="match status" value="1"/>
</dbReference>
<dbReference type="PANTHER" id="PTHR22835:SF683">
    <property type="entry name" value="OS05G0506800 PROTEIN"/>
    <property type="match status" value="1"/>
</dbReference>
<name>A0AAV9AV28_ACOGR</name>
<comment type="caution">
    <text evidence="6">The sequence shown here is derived from an EMBL/GenBank/DDBJ whole genome shotgun (WGS) entry which is preliminary data.</text>
</comment>
<dbReference type="GO" id="GO:0016788">
    <property type="term" value="F:hydrolase activity, acting on ester bonds"/>
    <property type="evidence" value="ECO:0007669"/>
    <property type="project" value="InterPro"/>
</dbReference>
<keyword evidence="4" id="KW-0325">Glycoprotein</keyword>
<evidence type="ECO:0000256" key="4">
    <source>
        <dbReference type="ARBA" id="ARBA00023180"/>
    </source>
</evidence>
<protein>
    <submittedName>
        <fullName evidence="6">GDSL esterase/lipase</fullName>
    </submittedName>
</protein>
<keyword evidence="2 5" id="KW-0732">Signal</keyword>
<dbReference type="InterPro" id="IPR001087">
    <property type="entry name" value="GDSL"/>
</dbReference>
<comment type="similarity">
    <text evidence="1">Belongs to the 'GDSL' lipolytic enzyme family.</text>
</comment>
<proteinExistence type="inferred from homology"/>
<sequence>MASSVLLTKLSLLTILLSVVSSESPVLTNKYTSIFSFGDSITDTGNYRCLQGDDIAPPPYGMTYFKRPTGRFSDGRLIIDFIAETFGLPLLPPYLAGPDGHGFRWGVNFAVTGATAVDVDHLQEFGLHNFMVNQTSEAQISWFKQLLPSLAQTLNCSDQYCLSKSLFFVGEFGINDYDIAIQEGKSLNELHILVRSVIDVIRRAVDALVNLGARMLVVPGIIPLGCTPRYLTMFESMNKGDYEPETGCLHWPNELIEHHNRLLREELDFARITHPHASIAFADYYNILIDVYRSPQKFGFNGDGALVACCGKGGAYNYNSSDMCGLDGVIACDDPSSRLSWDGLHLTEAAHKLVALALLSEGAFSISPLIENAGHAECSEQLFMNGVSGLQEGQVRGFIHLLSPSMDRSSSCVLCT</sequence>
<reference evidence="6" key="2">
    <citation type="submission" date="2023-06" db="EMBL/GenBank/DDBJ databases">
        <authorList>
            <person name="Ma L."/>
            <person name="Liu K.-W."/>
            <person name="Li Z."/>
            <person name="Hsiao Y.-Y."/>
            <person name="Qi Y."/>
            <person name="Fu T."/>
            <person name="Tang G."/>
            <person name="Zhang D."/>
            <person name="Sun W.-H."/>
            <person name="Liu D.-K."/>
            <person name="Li Y."/>
            <person name="Chen G.-Z."/>
            <person name="Liu X.-D."/>
            <person name="Liao X.-Y."/>
            <person name="Jiang Y.-T."/>
            <person name="Yu X."/>
            <person name="Hao Y."/>
            <person name="Huang J."/>
            <person name="Zhao X.-W."/>
            <person name="Ke S."/>
            <person name="Chen Y.-Y."/>
            <person name="Wu W.-L."/>
            <person name="Hsu J.-L."/>
            <person name="Lin Y.-F."/>
            <person name="Huang M.-D."/>
            <person name="Li C.-Y."/>
            <person name="Huang L."/>
            <person name="Wang Z.-W."/>
            <person name="Zhao X."/>
            <person name="Zhong W.-Y."/>
            <person name="Peng D.-H."/>
            <person name="Ahmad S."/>
            <person name="Lan S."/>
            <person name="Zhang J.-S."/>
            <person name="Tsai W.-C."/>
            <person name="Van De Peer Y."/>
            <person name="Liu Z.-J."/>
        </authorList>
    </citation>
    <scope>NUCLEOTIDE SEQUENCE</scope>
    <source>
        <strain evidence="6">SCP</strain>
        <tissue evidence="6">Leaves</tissue>
    </source>
</reference>
<evidence type="ECO:0000256" key="5">
    <source>
        <dbReference type="SAM" id="SignalP"/>
    </source>
</evidence>
<dbReference type="EMBL" id="JAUJYN010000006">
    <property type="protein sequence ID" value="KAK1267902.1"/>
    <property type="molecule type" value="Genomic_DNA"/>
</dbReference>
<evidence type="ECO:0000313" key="7">
    <source>
        <dbReference type="Proteomes" id="UP001179952"/>
    </source>
</evidence>